<feature type="domain" description="Type II secretion system protein GspF" evidence="8">
    <location>
        <begin position="57"/>
        <end position="180"/>
    </location>
</feature>
<evidence type="ECO:0000256" key="4">
    <source>
        <dbReference type="ARBA" id="ARBA00022692"/>
    </source>
</evidence>
<reference evidence="9 10" key="1">
    <citation type="submission" date="2018-03" db="EMBL/GenBank/DDBJ databases">
        <title>Genome sequence of Clostridium liquoris DSM 100320.</title>
        <authorList>
            <person name="Poehlein A."/>
            <person name="Daniel R."/>
        </authorList>
    </citation>
    <scope>NUCLEOTIDE SEQUENCE [LARGE SCALE GENOMIC DNA]</scope>
    <source>
        <strain evidence="9 10">DSM 100320</strain>
    </source>
</reference>
<proteinExistence type="inferred from homology"/>
<comment type="subcellular location">
    <subcellularLocation>
        <location evidence="1">Cell membrane</location>
        <topology evidence="1">Multi-pass membrane protein</topology>
    </subcellularLocation>
</comment>
<keyword evidence="3" id="KW-1003">Cell membrane</keyword>
<dbReference type="InterPro" id="IPR042094">
    <property type="entry name" value="T2SS_GspF_sf"/>
</dbReference>
<dbReference type="Proteomes" id="UP000239706">
    <property type="component" value="Unassembled WGS sequence"/>
</dbReference>
<keyword evidence="6 7" id="KW-0472">Membrane</keyword>
<feature type="transmembrane region" description="Helical" evidence="7">
    <location>
        <begin position="159"/>
        <end position="179"/>
    </location>
</feature>
<protein>
    <submittedName>
        <fullName evidence="9">Type II secretion system protein F</fullName>
    </submittedName>
</protein>
<dbReference type="InterPro" id="IPR018076">
    <property type="entry name" value="T2SS_GspF_dom"/>
</dbReference>
<sequence>MNLKGEKIKGIYGGDNIDKLKYDLRHKGFYIFYIKRKNRFKRFLINNRLSNKDLYIFCDELSILLESGVNLPQSIGLLGEYFKNTMVKNSLVSINQGLFSGETLYSSINRYRFIYPTFLIEMIRIGEDSGELPKILKKLSYYYRGEEDINSELMKALSYPIMVFFVALSVIIFLVFNILPNFIQLLVSFESEIPKYSKIIFSVVNYLNNNIYFISLILISLTLFLLYYFKTHRGSQRFYSIIINTPYIGKIYKKVQISRLFMTIGIMYSSGMNILDSLEKSTAVIKNTIILGKVNEIKNSILKGNSLSKSFNDSSLFSHSVIAMIAIGEERGNLQDIFIKISERYEKEVLQSINTWIKYIEPMIIIIISILVGIILVAILIPMLSIMDSIAL</sequence>
<dbReference type="RefSeq" id="WP_106063474.1">
    <property type="nucleotide sequence ID" value="NZ_PVXO01000036.1"/>
</dbReference>
<keyword evidence="4 7" id="KW-0812">Transmembrane</keyword>
<dbReference type="PANTHER" id="PTHR30012:SF0">
    <property type="entry name" value="TYPE II SECRETION SYSTEM PROTEIN F-RELATED"/>
    <property type="match status" value="1"/>
</dbReference>
<gene>
    <name evidence="9" type="primary">epsF</name>
    <name evidence="9" type="ORF">CLLI_13580</name>
</gene>
<dbReference type="InterPro" id="IPR003004">
    <property type="entry name" value="GspF/PilC"/>
</dbReference>
<organism evidence="9 10">
    <name type="scientific">Clostridium liquoris</name>
    <dbReference type="NCBI Taxonomy" id="1289519"/>
    <lineage>
        <taxon>Bacteria</taxon>
        <taxon>Bacillati</taxon>
        <taxon>Bacillota</taxon>
        <taxon>Clostridia</taxon>
        <taxon>Eubacteriales</taxon>
        <taxon>Clostridiaceae</taxon>
        <taxon>Clostridium</taxon>
    </lineage>
</organism>
<dbReference type="GO" id="GO:0005886">
    <property type="term" value="C:plasma membrane"/>
    <property type="evidence" value="ECO:0007669"/>
    <property type="project" value="UniProtKB-SubCell"/>
</dbReference>
<name>A0A2T0B4F9_9CLOT</name>
<evidence type="ECO:0000313" key="9">
    <source>
        <dbReference type="EMBL" id="PRR78776.1"/>
    </source>
</evidence>
<keyword evidence="10" id="KW-1185">Reference proteome</keyword>
<dbReference type="PRINTS" id="PR00812">
    <property type="entry name" value="BCTERIALGSPF"/>
</dbReference>
<feature type="domain" description="Type II secretion system protein GspF" evidence="8">
    <location>
        <begin position="263"/>
        <end position="382"/>
    </location>
</feature>
<accession>A0A2T0B4F9</accession>
<evidence type="ECO:0000313" key="10">
    <source>
        <dbReference type="Proteomes" id="UP000239706"/>
    </source>
</evidence>
<comment type="caution">
    <text evidence="9">The sequence shown here is derived from an EMBL/GenBank/DDBJ whole genome shotgun (WGS) entry which is preliminary data.</text>
</comment>
<evidence type="ECO:0000256" key="6">
    <source>
        <dbReference type="ARBA" id="ARBA00023136"/>
    </source>
</evidence>
<dbReference type="PANTHER" id="PTHR30012">
    <property type="entry name" value="GENERAL SECRETION PATHWAY PROTEIN"/>
    <property type="match status" value="1"/>
</dbReference>
<feature type="transmembrane region" description="Helical" evidence="7">
    <location>
        <begin position="364"/>
        <end position="387"/>
    </location>
</feature>
<feature type="transmembrane region" description="Helical" evidence="7">
    <location>
        <begin position="211"/>
        <end position="229"/>
    </location>
</feature>
<evidence type="ECO:0000256" key="3">
    <source>
        <dbReference type="ARBA" id="ARBA00022475"/>
    </source>
</evidence>
<dbReference type="Pfam" id="PF00482">
    <property type="entry name" value="T2SSF"/>
    <property type="match status" value="2"/>
</dbReference>
<keyword evidence="5 7" id="KW-1133">Transmembrane helix</keyword>
<evidence type="ECO:0000256" key="5">
    <source>
        <dbReference type="ARBA" id="ARBA00022989"/>
    </source>
</evidence>
<evidence type="ECO:0000256" key="7">
    <source>
        <dbReference type="SAM" id="Phobius"/>
    </source>
</evidence>
<dbReference type="EMBL" id="PVXO01000036">
    <property type="protein sequence ID" value="PRR78776.1"/>
    <property type="molecule type" value="Genomic_DNA"/>
</dbReference>
<comment type="similarity">
    <text evidence="2">Belongs to the GSP F family.</text>
</comment>
<dbReference type="Gene3D" id="1.20.81.30">
    <property type="entry name" value="Type II secretion system (T2SS), domain F"/>
    <property type="match status" value="2"/>
</dbReference>
<evidence type="ECO:0000259" key="8">
    <source>
        <dbReference type="Pfam" id="PF00482"/>
    </source>
</evidence>
<dbReference type="AlphaFoldDB" id="A0A2T0B4F9"/>
<dbReference type="OrthoDB" id="1936008at2"/>
<evidence type="ECO:0000256" key="1">
    <source>
        <dbReference type="ARBA" id="ARBA00004651"/>
    </source>
</evidence>
<evidence type="ECO:0000256" key="2">
    <source>
        <dbReference type="ARBA" id="ARBA00005745"/>
    </source>
</evidence>